<evidence type="ECO:0000313" key="1">
    <source>
        <dbReference type="EMBL" id="KFE60878.1"/>
    </source>
</evidence>
<dbReference type="RefSeq" id="WP_052420666.1">
    <property type="nucleotide sequence ID" value="NZ_JMCB01000028.1"/>
</dbReference>
<dbReference type="InterPro" id="IPR006597">
    <property type="entry name" value="Sel1-like"/>
</dbReference>
<dbReference type="PATRIC" id="fig|394096.3.peg.8521"/>
<dbReference type="EMBL" id="JMCB01000028">
    <property type="protein sequence ID" value="KFE60878.1"/>
    <property type="molecule type" value="Genomic_DNA"/>
</dbReference>
<reference evidence="1 2" key="1">
    <citation type="submission" date="2014-04" db="EMBL/GenBank/DDBJ databases">
        <title>Genome assembly of Hyalangium minutum DSM 14724.</title>
        <authorList>
            <person name="Sharma G."/>
            <person name="Subramanian S."/>
        </authorList>
    </citation>
    <scope>NUCLEOTIDE SEQUENCE [LARGE SCALE GENOMIC DNA]</scope>
    <source>
        <strain evidence="1 2">DSM 14724</strain>
    </source>
</reference>
<accession>A0A085VZL5</accession>
<dbReference type="Gene3D" id="1.25.40.10">
    <property type="entry name" value="Tetratricopeptide repeat domain"/>
    <property type="match status" value="1"/>
</dbReference>
<keyword evidence="2" id="KW-1185">Reference proteome</keyword>
<comment type="caution">
    <text evidence="1">The sequence shown here is derived from an EMBL/GenBank/DDBJ whole genome shotgun (WGS) entry which is preliminary data.</text>
</comment>
<proteinExistence type="predicted"/>
<dbReference type="Pfam" id="PF08238">
    <property type="entry name" value="Sel1"/>
    <property type="match status" value="2"/>
</dbReference>
<dbReference type="SMART" id="SM00671">
    <property type="entry name" value="SEL1"/>
    <property type="match status" value="2"/>
</dbReference>
<gene>
    <name evidence="1" type="ORF">DB31_4791</name>
</gene>
<name>A0A085VZL5_9BACT</name>
<protein>
    <recommendedName>
        <fullName evidence="3">Sel1 repeat family protein</fullName>
    </recommendedName>
</protein>
<dbReference type="PANTHER" id="PTHR45011">
    <property type="entry name" value="DAP3-BINDING CELL DEATH ENHANCER 1"/>
    <property type="match status" value="1"/>
</dbReference>
<dbReference type="InterPro" id="IPR052748">
    <property type="entry name" value="ISR_Activator"/>
</dbReference>
<organism evidence="1 2">
    <name type="scientific">Hyalangium minutum</name>
    <dbReference type="NCBI Taxonomy" id="394096"/>
    <lineage>
        <taxon>Bacteria</taxon>
        <taxon>Pseudomonadati</taxon>
        <taxon>Myxococcota</taxon>
        <taxon>Myxococcia</taxon>
        <taxon>Myxococcales</taxon>
        <taxon>Cystobacterineae</taxon>
        <taxon>Archangiaceae</taxon>
        <taxon>Hyalangium</taxon>
    </lineage>
</organism>
<dbReference type="PANTHER" id="PTHR45011:SF1">
    <property type="entry name" value="DAP3-BINDING CELL DEATH ENHANCER 1"/>
    <property type="match status" value="1"/>
</dbReference>
<evidence type="ECO:0008006" key="3">
    <source>
        <dbReference type="Google" id="ProtNLM"/>
    </source>
</evidence>
<dbReference type="AlphaFoldDB" id="A0A085VZL5"/>
<dbReference type="Proteomes" id="UP000028725">
    <property type="component" value="Unassembled WGS sequence"/>
</dbReference>
<dbReference type="SUPFAM" id="SSF81901">
    <property type="entry name" value="HCP-like"/>
    <property type="match status" value="1"/>
</dbReference>
<dbReference type="InterPro" id="IPR011990">
    <property type="entry name" value="TPR-like_helical_dom_sf"/>
</dbReference>
<dbReference type="STRING" id="394096.DB31_4791"/>
<evidence type="ECO:0000313" key="2">
    <source>
        <dbReference type="Proteomes" id="UP000028725"/>
    </source>
</evidence>
<sequence length="155" mass="17249">MAENPFSEATRLMARGRIKAAFHRFFEAAKAGDSRAQLNVGYLYDTGHGVARSRTSALAWYRKAVRGGEAAAANNIGTVYRDEGRLRLAVRWFEKSAAMGDKDALLEVARLYAGPLEEPVQARKVLARVRDSKRASAGSRKEAAQLLRKLEQRQR</sequence>